<feature type="region of interest" description="Disordered" evidence="3">
    <location>
        <begin position="332"/>
        <end position="368"/>
    </location>
</feature>
<dbReference type="GO" id="GO:0030313">
    <property type="term" value="C:cell envelope"/>
    <property type="evidence" value="ECO:0007669"/>
    <property type="project" value="UniProtKB-SubCell"/>
</dbReference>
<feature type="compositionally biased region" description="Low complexity" evidence="3">
    <location>
        <begin position="345"/>
        <end position="361"/>
    </location>
</feature>
<dbReference type="KEGG" id="puo:RZN69_01420"/>
<dbReference type="Gene3D" id="2.40.30.170">
    <property type="match status" value="1"/>
</dbReference>
<dbReference type="GO" id="GO:0005886">
    <property type="term" value="C:plasma membrane"/>
    <property type="evidence" value="ECO:0007669"/>
    <property type="project" value="TreeGrafter"/>
</dbReference>
<evidence type="ECO:0000256" key="2">
    <source>
        <dbReference type="ARBA" id="ARBA00009477"/>
    </source>
</evidence>
<dbReference type="InterPro" id="IPR058627">
    <property type="entry name" value="MdtA-like_C"/>
</dbReference>
<feature type="domain" description="Multidrug resistance protein MdtA-like beta-barrel" evidence="6">
    <location>
        <begin position="176"/>
        <end position="259"/>
    </location>
</feature>
<dbReference type="EMBL" id="CP136920">
    <property type="protein sequence ID" value="WOO41730.1"/>
    <property type="molecule type" value="Genomic_DNA"/>
</dbReference>
<dbReference type="InterPro" id="IPR058626">
    <property type="entry name" value="MdtA-like_b-barrel"/>
</dbReference>
<organism evidence="8 9">
    <name type="scientific">Rubellicoccus peritrichatus</name>
    <dbReference type="NCBI Taxonomy" id="3080537"/>
    <lineage>
        <taxon>Bacteria</taxon>
        <taxon>Pseudomonadati</taxon>
        <taxon>Verrucomicrobiota</taxon>
        <taxon>Opitutia</taxon>
        <taxon>Puniceicoccales</taxon>
        <taxon>Cerasicoccaceae</taxon>
        <taxon>Rubellicoccus</taxon>
    </lineage>
</organism>
<dbReference type="Pfam" id="PF25944">
    <property type="entry name" value="Beta-barrel_RND"/>
    <property type="match status" value="1"/>
</dbReference>
<reference evidence="8 9" key="1">
    <citation type="submission" date="2023-10" db="EMBL/GenBank/DDBJ databases">
        <title>Rubellicoccus peritrichatus gen. nov., sp. nov., isolated from an algae of coral reef tank.</title>
        <authorList>
            <person name="Luo J."/>
        </authorList>
    </citation>
    <scope>NUCLEOTIDE SEQUENCE [LARGE SCALE GENOMIC DNA]</scope>
    <source>
        <strain evidence="8 9">CR14</strain>
    </source>
</reference>
<evidence type="ECO:0000259" key="7">
    <source>
        <dbReference type="Pfam" id="PF25967"/>
    </source>
</evidence>
<dbReference type="Gene3D" id="2.40.50.100">
    <property type="match status" value="1"/>
</dbReference>
<sequence length="368" mass="40389">MPPSVTIATAVSKDVPIYLTAIGYTTAFEEVEVMTQVDGQLMAIHFEQGTEVKAGDLLFTIDQRPYKAVLEEAEGNLRESIASLEINQLAVNRNRPLLGQNLISQQDFDALQAAVEESLGMVQMNEAAVVAARINLDFCSIRSPIDGLIDIYEVNAGNVLFADNQTDLTSIRRIDPLYVDFVISERDLPELQKAIKAASPKPLELEVSLMTNAKVKRTAKLEVVGNTIQRNAGVARLRGIMKNEDQRFWPGESINVRIILRTEKNATVIPEECIQLGQRGYSIFVVNKDNTVEHRFIKLGERLGSNVIVKSGLKKGERVVLSGQIMLKPKSKVTIVKPPSETTNTSSQASSSSKSSASSSTDSDKKSN</sequence>
<dbReference type="Gene3D" id="1.10.287.470">
    <property type="entry name" value="Helix hairpin bin"/>
    <property type="match status" value="1"/>
</dbReference>
<evidence type="ECO:0000256" key="3">
    <source>
        <dbReference type="SAM" id="MobiDB-lite"/>
    </source>
</evidence>
<dbReference type="Pfam" id="PF25876">
    <property type="entry name" value="HH_MFP_RND"/>
    <property type="match status" value="1"/>
</dbReference>
<dbReference type="Gene3D" id="2.40.420.20">
    <property type="match status" value="1"/>
</dbReference>
<comment type="similarity">
    <text evidence="2">Belongs to the membrane fusion protein (MFP) (TC 8.A.1) family.</text>
</comment>
<evidence type="ECO:0000259" key="6">
    <source>
        <dbReference type="Pfam" id="PF25944"/>
    </source>
</evidence>
<evidence type="ECO:0000259" key="4">
    <source>
        <dbReference type="Pfam" id="PF25876"/>
    </source>
</evidence>
<evidence type="ECO:0000256" key="1">
    <source>
        <dbReference type="ARBA" id="ARBA00004196"/>
    </source>
</evidence>
<accession>A0AAQ3QWC0</accession>
<dbReference type="GO" id="GO:0022857">
    <property type="term" value="F:transmembrane transporter activity"/>
    <property type="evidence" value="ECO:0007669"/>
    <property type="project" value="InterPro"/>
</dbReference>
<dbReference type="Pfam" id="PF25967">
    <property type="entry name" value="RND-MFP_C"/>
    <property type="match status" value="1"/>
</dbReference>
<evidence type="ECO:0000313" key="9">
    <source>
        <dbReference type="Proteomes" id="UP001304300"/>
    </source>
</evidence>
<dbReference type="SUPFAM" id="SSF111369">
    <property type="entry name" value="HlyD-like secretion proteins"/>
    <property type="match status" value="1"/>
</dbReference>
<dbReference type="Proteomes" id="UP001304300">
    <property type="component" value="Chromosome"/>
</dbReference>
<feature type="domain" description="Multidrug resistance protein MdtA-like alpha-helical hairpin" evidence="4">
    <location>
        <begin position="70"/>
        <end position="138"/>
    </location>
</feature>
<evidence type="ECO:0000313" key="8">
    <source>
        <dbReference type="EMBL" id="WOO41730.1"/>
    </source>
</evidence>
<proteinExistence type="inferred from homology"/>
<dbReference type="InterPro" id="IPR058625">
    <property type="entry name" value="MdtA-like_BSH"/>
</dbReference>
<dbReference type="InterPro" id="IPR006143">
    <property type="entry name" value="RND_pump_MFP"/>
</dbReference>
<dbReference type="GO" id="GO:0046677">
    <property type="term" value="P:response to antibiotic"/>
    <property type="evidence" value="ECO:0007669"/>
    <property type="project" value="TreeGrafter"/>
</dbReference>
<evidence type="ECO:0000259" key="5">
    <source>
        <dbReference type="Pfam" id="PF25917"/>
    </source>
</evidence>
<feature type="domain" description="Multidrug resistance protein MdtA-like C-terminal permuted SH3" evidence="7">
    <location>
        <begin position="265"/>
        <end position="323"/>
    </location>
</feature>
<dbReference type="AlphaFoldDB" id="A0AAQ3QWC0"/>
<name>A0AAQ3QWC0_9BACT</name>
<dbReference type="RefSeq" id="WP_317834214.1">
    <property type="nucleotide sequence ID" value="NZ_CP136920.1"/>
</dbReference>
<dbReference type="InterPro" id="IPR058624">
    <property type="entry name" value="MdtA-like_HH"/>
</dbReference>
<feature type="domain" description="Multidrug resistance protein MdtA-like barrel-sandwich hybrid" evidence="5">
    <location>
        <begin position="30"/>
        <end position="168"/>
    </location>
</feature>
<protein>
    <submittedName>
        <fullName evidence="8">Efflux RND transporter periplasmic adaptor subunit</fullName>
    </submittedName>
</protein>
<keyword evidence="9" id="KW-1185">Reference proteome</keyword>
<dbReference type="NCBIfam" id="TIGR01730">
    <property type="entry name" value="RND_mfp"/>
    <property type="match status" value="1"/>
</dbReference>
<dbReference type="Pfam" id="PF25917">
    <property type="entry name" value="BSH_RND"/>
    <property type="match status" value="1"/>
</dbReference>
<comment type="subcellular location">
    <subcellularLocation>
        <location evidence="1">Cell envelope</location>
    </subcellularLocation>
</comment>
<gene>
    <name evidence="8" type="ORF">RZN69_01420</name>
</gene>
<dbReference type="PANTHER" id="PTHR30158">
    <property type="entry name" value="ACRA/E-RELATED COMPONENT OF DRUG EFFLUX TRANSPORTER"/>
    <property type="match status" value="1"/>
</dbReference>